<dbReference type="Pfam" id="PF01556">
    <property type="entry name" value="DnaJ_C"/>
    <property type="match status" value="1"/>
</dbReference>
<dbReference type="InterPro" id="IPR036410">
    <property type="entry name" value="HSP_DnaJ_Cys-rich_dom_sf"/>
</dbReference>
<dbReference type="GO" id="GO:0005524">
    <property type="term" value="F:ATP binding"/>
    <property type="evidence" value="ECO:0007669"/>
    <property type="project" value="InterPro"/>
</dbReference>
<dbReference type="EMBL" id="JH687559">
    <property type="protein sequence ID" value="EIN03701.1"/>
    <property type="molecule type" value="Genomic_DNA"/>
</dbReference>
<accession>R7S376</accession>
<name>R7S376_PUNST</name>
<feature type="zinc finger region" description="CR-type" evidence="5">
    <location>
        <begin position="143"/>
        <end position="228"/>
    </location>
</feature>
<dbReference type="PROSITE" id="PS51188">
    <property type="entry name" value="ZF_CR"/>
    <property type="match status" value="1"/>
</dbReference>
<dbReference type="SUPFAM" id="SSF49493">
    <property type="entry name" value="HSP40/DnaJ peptide-binding domain"/>
    <property type="match status" value="2"/>
</dbReference>
<keyword evidence="4 5" id="KW-0862">Zinc</keyword>
<feature type="domain" description="J" evidence="7">
    <location>
        <begin position="6"/>
        <end position="71"/>
    </location>
</feature>
<dbReference type="FunFam" id="2.10.230.10:FF:000001">
    <property type="entry name" value="DnaJ subfamily A member 2"/>
    <property type="match status" value="1"/>
</dbReference>
<dbReference type="KEGG" id="psq:PUNSTDRAFT_55978"/>
<keyword evidence="3 5" id="KW-0863">Zinc-finger</keyword>
<dbReference type="HOGENOM" id="CLU_017633_10_0_1"/>
<dbReference type="PANTHER" id="PTHR43888">
    <property type="entry name" value="DNAJ-LIKE-2, ISOFORM A-RELATED"/>
    <property type="match status" value="1"/>
</dbReference>
<dbReference type="InterPro" id="IPR012724">
    <property type="entry name" value="DnaJ"/>
</dbReference>
<dbReference type="GO" id="GO:0006457">
    <property type="term" value="P:protein folding"/>
    <property type="evidence" value="ECO:0007669"/>
    <property type="project" value="InterPro"/>
</dbReference>
<dbReference type="Proteomes" id="UP000054196">
    <property type="component" value="Unassembled WGS sequence"/>
</dbReference>
<dbReference type="Pfam" id="PF00684">
    <property type="entry name" value="DnaJ_CXXCXGXG"/>
    <property type="match status" value="1"/>
</dbReference>
<evidence type="ECO:0000259" key="7">
    <source>
        <dbReference type="PROSITE" id="PS50076"/>
    </source>
</evidence>
<dbReference type="Gene3D" id="2.10.230.10">
    <property type="entry name" value="Heat shock protein DnaJ, cysteine-rich domain"/>
    <property type="match status" value="1"/>
</dbReference>
<feature type="compositionally biased region" description="Acidic residues" evidence="6">
    <location>
        <begin position="426"/>
        <end position="445"/>
    </location>
</feature>
<dbReference type="SMART" id="SM00271">
    <property type="entry name" value="DnaJ"/>
    <property type="match status" value="1"/>
</dbReference>
<evidence type="ECO:0000313" key="10">
    <source>
        <dbReference type="Proteomes" id="UP000054196"/>
    </source>
</evidence>
<dbReference type="RefSeq" id="XP_007388986.1">
    <property type="nucleotide sequence ID" value="XM_007388924.1"/>
</dbReference>
<feature type="domain" description="CR-type" evidence="8">
    <location>
        <begin position="143"/>
        <end position="228"/>
    </location>
</feature>
<dbReference type="InterPro" id="IPR002939">
    <property type="entry name" value="DnaJ_C"/>
</dbReference>
<dbReference type="GeneID" id="18884061"/>
<reference evidence="10" key="1">
    <citation type="journal article" date="2012" name="Science">
        <title>The Paleozoic origin of enzymatic lignin decomposition reconstructed from 31 fungal genomes.</title>
        <authorList>
            <person name="Floudas D."/>
            <person name="Binder M."/>
            <person name="Riley R."/>
            <person name="Barry K."/>
            <person name="Blanchette R.A."/>
            <person name="Henrissat B."/>
            <person name="Martinez A.T."/>
            <person name="Otillar R."/>
            <person name="Spatafora J.W."/>
            <person name="Yadav J.S."/>
            <person name="Aerts A."/>
            <person name="Benoit I."/>
            <person name="Boyd A."/>
            <person name="Carlson A."/>
            <person name="Copeland A."/>
            <person name="Coutinho P.M."/>
            <person name="de Vries R.P."/>
            <person name="Ferreira P."/>
            <person name="Findley K."/>
            <person name="Foster B."/>
            <person name="Gaskell J."/>
            <person name="Glotzer D."/>
            <person name="Gorecki P."/>
            <person name="Heitman J."/>
            <person name="Hesse C."/>
            <person name="Hori C."/>
            <person name="Igarashi K."/>
            <person name="Jurgens J.A."/>
            <person name="Kallen N."/>
            <person name="Kersten P."/>
            <person name="Kohler A."/>
            <person name="Kuees U."/>
            <person name="Kumar T.K.A."/>
            <person name="Kuo A."/>
            <person name="LaButti K."/>
            <person name="Larrondo L.F."/>
            <person name="Lindquist E."/>
            <person name="Ling A."/>
            <person name="Lombard V."/>
            <person name="Lucas S."/>
            <person name="Lundell T."/>
            <person name="Martin R."/>
            <person name="McLaughlin D.J."/>
            <person name="Morgenstern I."/>
            <person name="Morin E."/>
            <person name="Murat C."/>
            <person name="Nagy L.G."/>
            <person name="Nolan M."/>
            <person name="Ohm R.A."/>
            <person name="Patyshakuliyeva A."/>
            <person name="Rokas A."/>
            <person name="Ruiz-Duenas F.J."/>
            <person name="Sabat G."/>
            <person name="Salamov A."/>
            <person name="Samejima M."/>
            <person name="Schmutz J."/>
            <person name="Slot J.C."/>
            <person name="St John F."/>
            <person name="Stenlid J."/>
            <person name="Sun H."/>
            <person name="Sun S."/>
            <person name="Syed K."/>
            <person name="Tsang A."/>
            <person name="Wiebenga A."/>
            <person name="Young D."/>
            <person name="Pisabarro A."/>
            <person name="Eastwood D.C."/>
            <person name="Martin F."/>
            <person name="Cullen D."/>
            <person name="Grigoriev I.V."/>
            <person name="Hibbett D.S."/>
        </authorList>
    </citation>
    <scope>NUCLEOTIDE SEQUENCE [LARGE SCALE GENOMIC DNA]</scope>
    <source>
        <strain evidence="10">HHB-11173 SS5</strain>
    </source>
</reference>
<sequence>MPVETELYELLGVSVTATEAEIRKAYRNKAMKHHPVKNPDDPNASQKFQEMAAAYEILSDPQSREAYDMYGMEGMARGGGGGGGGMDMDDIFATFFGGGGGGGGGPGMHFGFDFGSSSGGPRRRKGEDTTIPYSVTLEDLYNGKSVKMNMEKEVVCGVCHGSGAKGNAKPKKCAKCEGKGWTYIHTQVGPRQMATMRAACSECHGEGEKIREKERCKKCKGEKTVKEKTRQEIQIERGMPDRHRIVLAGAGDQQPGVPPGDVIFALRTEPHAAFERSGKDLLARVKITLSEALLGFSRILLTHLDGRGIRVASPPGTVVRPNETIVLRGEGMPTFKHPELKGDLFVVLEIEMPGPEWLARVDREALAGLLPPKKTELEPRPAVVDEAEYEQTELADVRGRSFPAGSDFFSSHPHGYGGYPGQFGDGGDEEDWVDEDEEDEEDEDGMGGAEPECRNQ</sequence>
<keyword evidence="2" id="KW-0677">Repeat</keyword>
<keyword evidence="1 5" id="KW-0479">Metal-binding</keyword>
<dbReference type="InterPro" id="IPR018253">
    <property type="entry name" value="DnaJ_domain_CS"/>
</dbReference>
<dbReference type="PROSITE" id="PS00636">
    <property type="entry name" value="DNAJ_1"/>
    <property type="match status" value="1"/>
</dbReference>
<evidence type="ECO:0000256" key="3">
    <source>
        <dbReference type="ARBA" id="ARBA00022771"/>
    </source>
</evidence>
<evidence type="ECO:0000256" key="1">
    <source>
        <dbReference type="ARBA" id="ARBA00022723"/>
    </source>
</evidence>
<dbReference type="eggNOG" id="KOG0712">
    <property type="taxonomic scope" value="Eukaryota"/>
</dbReference>
<dbReference type="CDD" id="cd10747">
    <property type="entry name" value="DnaJ_C"/>
    <property type="match status" value="1"/>
</dbReference>
<dbReference type="InterPro" id="IPR036869">
    <property type="entry name" value="J_dom_sf"/>
</dbReference>
<evidence type="ECO:0000256" key="6">
    <source>
        <dbReference type="SAM" id="MobiDB-lite"/>
    </source>
</evidence>
<evidence type="ECO:0000256" key="2">
    <source>
        <dbReference type="ARBA" id="ARBA00022737"/>
    </source>
</evidence>
<dbReference type="PRINTS" id="PR00625">
    <property type="entry name" value="JDOMAIN"/>
</dbReference>
<dbReference type="HAMAP" id="MF_01152">
    <property type="entry name" value="DnaJ"/>
    <property type="match status" value="1"/>
</dbReference>
<feature type="region of interest" description="Disordered" evidence="6">
    <location>
        <begin position="405"/>
        <end position="456"/>
    </location>
</feature>
<dbReference type="GO" id="GO:0009408">
    <property type="term" value="P:response to heat"/>
    <property type="evidence" value="ECO:0007669"/>
    <property type="project" value="InterPro"/>
</dbReference>
<evidence type="ECO:0000256" key="4">
    <source>
        <dbReference type="ARBA" id="ARBA00022833"/>
    </source>
</evidence>
<evidence type="ECO:0000313" key="9">
    <source>
        <dbReference type="EMBL" id="EIN03701.1"/>
    </source>
</evidence>
<dbReference type="InterPro" id="IPR008971">
    <property type="entry name" value="HSP40/DnaJ_pept-bd"/>
</dbReference>
<dbReference type="AlphaFoldDB" id="R7S376"/>
<dbReference type="OMA" id="YGMEGMA"/>
<dbReference type="InterPro" id="IPR001623">
    <property type="entry name" value="DnaJ_domain"/>
</dbReference>
<organism evidence="9 10">
    <name type="scientific">Punctularia strigosozonata (strain HHB-11173)</name>
    <name type="common">White-rot fungus</name>
    <dbReference type="NCBI Taxonomy" id="741275"/>
    <lineage>
        <taxon>Eukaryota</taxon>
        <taxon>Fungi</taxon>
        <taxon>Dikarya</taxon>
        <taxon>Basidiomycota</taxon>
        <taxon>Agaricomycotina</taxon>
        <taxon>Agaricomycetes</taxon>
        <taxon>Corticiales</taxon>
        <taxon>Punctulariaceae</taxon>
        <taxon>Punctularia</taxon>
    </lineage>
</organism>
<proteinExistence type="inferred from homology"/>
<dbReference type="SUPFAM" id="SSF57938">
    <property type="entry name" value="DnaJ/Hsp40 cysteine-rich domain"/>
    <property type="match status" value="1"/>
</dbReference>
<evidence type="ECO:0000256" key="5">
    <source>
        <dbReference type="PROSITE-ProRule" id="PRU00546"/>
    </source>
</evidence>
<dbReference type="GO" id="GO:0008270">
    <property type="term" value="F:zinc ion binding"/>
    <property type="evidence" value="ECO:0007669"/>
    <property type="project" value="UniProtKB-KW"/>
</dbReference>
<keyword evidence="10" id="KW-1185">Reference proteome</keyword>
<dbReference type="InterPro" id="IPR044713">
    <property type="entry name" value="DNJA1/2-like"/>
</dbReference>
<dbReference type="FunFam" id="2.60.260.20:FF:000003">
    <property type="entry name" value="DnaJ subfamily A member 2"/>
    <property type="match status" value="1"/>
</dbReference>
<dbReference type="CDD" id="cd06257">
    <property type="entry name" value="DnaJ"/>
    <property type="match status" value="1"/>
</dbReference>
<dbReference type="GO" id="GO:0030544">
    <property type="term" value="F:Hsp70 protein binding"/>
    <property type="evidence" value="ECO:0007669"/>
    <property type="project" value="InterPro"/>
</dbReference>
<dbReference type="PROSITE" id="PS50076">
    <property type="entry name" value="DNAJ_2"/>
    <property type="match status" value="1"/>
</dbReference>
<dbReference type="SUPFAM" id="SSF46565">
    <property type="entry name" value="Chaperone J-domain"/>
    <property type="match status" value="1"/>
</dbReference>
<dbReference type="Pfam" id="PF00226">
    <property type="entry name" value="DnaJ"/>
    <property type="match status" value="1"/>
</dbReference>
<dbReference type="Gene3D" id="2.60.260.20">
    <property type="entry name" value="Urease metallochaperone UreE, N-terminal domain"/>
    <property type="match status" value="2"/>
</dbReference>
<feature type="compositionally biased region" description="Gly residues" evidence="6">
    <location>
        <begin position="415"/>
        <end position="425"/>
    </location>
</feature>
<evidence type="ECO:0000259" key="8">
    <source>
        <dbReference type="PROSITE" id="PS51188"/>
    </source>
</evidence>
<dbReference type="OrthoDB" id="550424at2759"/>
<dbReference type="CDD" id="cd10719">
    <property type="entry name" value="DnaJ_zf"/>
    <property type="match status" value="1"/>
</dbReference>
<dbReference type="Gene3D" id="1.10.287.110">
    <property type="entry name" value="DnaJ domain"/>
    <property type="match status" value="1"/>
</dbReference>
<dbReference type="InterPro" id="IPR001305">
    <property type="entry name" value="HSP_DnaJ_Cys-rich_dom"/>
</dbReference>
<gene>
    <name evidence="9" type="ORF">PUNSTDRAFT_55978</name>
</gene>
<dbReference type="FunFam" id="1.10.287.110:FF:000041">
    <property type="entry name" value="Chaperone protein DNAj, putative"/>
    <property type="match status" value="1"/>
</dbReference>
<protein>
    <submittedName>
        <fullName evidence="9">DnaJ-domain-containing protein</fullName>
    </submittedName>
</protein>
<dbReference type="GO" id="GO:0051082">
    <property type="term" value="F:unfolded protein binding"/>
    <property type="evidence" value="ECO:0007669"/>
    <property type="project" value="InterPro"/>
</dbReference>